<reference evidence="2 3" key="1">
    <citation type="submission" date="2023-12" db="EMBL/GenBank/DDBJ databases">
        <title>Pseudomonas sp. T5W1.</title>
        <authorList>
            <person name="Maltman C."/>
        </authorList>
    </citation>
    <scope>NUCLEOTIDE SEQUENCE [LARGE SCALE GENOMIC DNA]</scope>
    <source>
        <strain evidence="2 3">T5W1</strain>
    </source>
</reference>
<evidence type="ECO:0000259" key="1">
    <source>
        <dbReference type="PROSITE" id="PS50531"/>
    </source>
</evidence>
<dbReference type="EMBL" id="JAYEET010000043">
    <property type="protein sequence ID" value="MEA1607010.1"/>
    <property type="molecule type" value="Genomic_DNA"/>
</dbReference>
<feature type="non-terminal residue" evidence="2">
    <location>
        <position position="52"/>
    </location>
</feature>
<protein>
    <submittedName>
        <fullName evidence="2">IS21 family transposase</fullName>
    </submittedName>
</protein>
<proteinExistence type="predicted"/>
<dbReference type="InterPro" id="IPR017894">
    <property type="entry name" value="HTH_IS21_transposase_type"/>
</dbReference>
<feature type="domain" description="HTH IS21-type" evidence="1">
    <location>
        <begin position="3"/>
        <end position="52"/>
    </location>
</feature>
<name>A0ABU5PBK3_9PSED</name>
<keyword evidence="3" id="KW-1185">Reference proteome</keyword>
<organism evidence="2 3">
    <name type="scientific">Pseudomonas spirodelae</name>
    <dbReference type="NCBI Taxonomy" id="3101751"/>
    <lineage>
        <taxon>Bacteria</taxon>
        <taxon>Pseudomonadati</taxon>
        <taxon>Pseudomonadota</taxon>
        <taxon>Gammaproteobacteria</taxon>
        <taxon>Pseudomonadales</taxon>
        <taxon>Pseudomonadaceae</taxon>
        <taxon>Pseudomonas</taxon>
    </lineage>
</organism>
<comment type="caution">
    <text evidence="2">The sequence shown here is derived from an EMBL/GenBank/DDBJ whole genome shotgun (WGS) entry which is preliminary data.</text>
</comment>
<sequence>MEMMGKIRRMYFRDKLSLHEIAKRTGLARNTIRKWVRAPEAKPPVYQRRAIF</sequence>
<gene>
    <name evidence="2" type="ORF">SOP97_14485</name>
</gene>
<evidence type="ECO:0000313" key="2">
    <source>
        <dbReference type="EMBL" id="MEA1607010.1"/>
    </source>
</evidence>
<dbReference type="PROSITE" id="PS50531">
    <property type="entry name" value="HTH_IS21"/>
    <property type="match status" value="1"/>
</dbReference>
<dbReference type="Gene3D" id="1.10.10.60">
    <property type="entry name" value="Homeodomain-like"/>
    <property type="match status" value="1"/>
</dbReference>
<accession>A0ABU5PBK3</accession>
<dbReference type="Proteomes" id="UP001292571">
    <property type="component" value="Unassembled WGS sequence"/>
</dbReference>
<evidence type="ECO:0000313" key="3">
    <source>
        <dbReference type="Proteomes" id="UP001292571"/>
    </source>
</evidence>